<comment type="pathway">
    <text evidence="1 11">Glycerolipid metabolism; triacylglycerol biosynthesis.</text>
</comment>
<feature type="domain" description="O-acyltransferase WSD1-like N-terminal" evidence="12">
    <location>
        <begin position="14"/>
        <end position="138"/>
    </location>
</feature>
<dbReference type="SUPFAM" id="SSF52777">
    <property type="entry name" value="CoA-dependent acyltransferases"/>
    <property type="match status" value="1"/>
</dbReference>
<feature type="domain" description="O-acyltransferase WSD1 C-terminal" evidence="13">
    <location>
        <begin position="339"/>
        <end position="488"/>
    </location>
</feature>
<dbReference type="GO" id="GO:0001666">
    <property type="term" value="P:response to hypoxia"/>
    <property type="evidence" value="ECO:0007669"/>
    <property type="project" value="TreeGrafter"/>
</dbReference>
<evidence type="ECO:0000256" key="4">
    <source>
        <dbReference type="ARBA" id="ARBA00013244"/>
    </source>
</evidence>
<evidence type="ECO:0000256" key="10">
    <source>
        <dbReference type="ARBA" id="ARBA00048109"/>
    </source>
</evidence>
<dbReference type="GO" id="GO:0019432">
    <property type="term" value="P:triglyceride biosynthetic process"/>
    <property type="evidence" value="ECO:0007669"/>
    <property type="project" value="UniProtKB-UniPathway"/>
</dbReference>
<comment type="caution">
    <text evidence="14">The sequence shown here is derived from an EMBL/GenBank/DDBJ whole genome shotgun (WGS) entry which is preliminary data.</text>
</comment>
<evidence type="ECO:0000313" key="14">
    <source>
        <dbReference type="EMBL" id="GED97971.1"/>
    </source>
</evidence>
<dbReference type="PANTHER" id="PTHR31650:SF1">
    <property type="entry name" value="WAX ESTER SYNTHASE_DIACYLGLYCEROL ACYLTRANSFERASE 4-RELATED"/>
    <property type="match status" value="1"/>
</dbReference>
<dbReference type="InterPro" id="IPR045034">
    <property type="entry name" value="O-acyltransferase_WSD1-like"/>
</dbReference>
<dbReference type="GO" id="GO:0071731">
    <property type="term" value="P:response to nitric oxide"/>
    <property type="evidence" value="ECO:0007669"/>
    <property type="project" value="TreeGrafter"/>
</dbReference>
<evidence type="ECO:0000256" key="7">
    <source>
        <dbReference type="ARBA" id="ARBA00022798"/>
    </source>
</evidence>
<evidence type="ECO:0000259" key="13">
    <source>
        <dbReference type="Pfam" id="PF06974"/>
    </source>
</evidence>
<evidence type="ECO:0000256" key="9">
    <source>
        <dbReference type="ARBA" id="ARBA00023315"/>
    </source>
</evidence>
<name>A0A7I9UYS1_9ACTN</name>
<dbReference type="EMBL" id="BJOU01000001">
    <property type="protein sequence ID" value="GED97971.1"/>
    <property type="molecule type" value="Genomic_DNA"/>
</dbReference>
<evidence type="ECO:0000256" key="2">
    <source>
        <dbReference type="ARBA" id="ARBA00005189"/>
    </source>
</evidence>
<dbReference type="GO" id="GO:0004144">
    <property type="term" value="F:diacylglycerol O-acyltransferase activity"/>
    <property type="evidence" value="ECO:0007669"/>
    <property type="project" value="UniProtKB-EC"/>
</dbReference>
<dbReference type="GO" id="GO:0051701">
    <property type="term" value="P:biological process involved in interaction with host"/>
    <property type="evidence" value="ECO:0007669"/>
    <property type="project" value="TreeGrafter"/>
</dbReference>
<evidence type="ECO:0000256" key="1">
    <source>
        <dbReference type="ARBA" id="ARBA00004771"/>
    </source>
</evidence>
<sequence length="496" mass="53932">MTPDNTRLDCMEHLSGLDASFLYLETPEQLMHVCALFVLDPATSPGGYEFGKFRDALDVAVAGIPQFTRKVRKVPFEIAHPVWVHDTHFDINRHVHRVALPGDGGYAELIELITHLASLPLSRHHPLWEMWVIEGYHDTGRGSAAEKSADLAGASDKVVVFAKMHHAAVDGASGASIVSHLCALEPDAAPVAATMGADYDDADQGEPGALEIFGRGFVASLARPFNLTRIIQPSVDVVVKTVERMRRGTAMAPPFKAPRTPFNNNITGQRSIGVTDMLLDDFKEIRRLSGATVNDVVLTIAGGALRRYLADHNDLPDAPLLATVPVSVREESQRSEGMNKVSALFARLGTDIDDPWERLIAMGEANRNAKEHQKAIPADALQDWAEFAPPRTFGLAMRTYAALRISERGPVVHNLVISNVPGPQMPLYFMGAKIDALYPLGPIFHGAGLNVTVLSNNGIVHVGIIACPAAVPDPELLVDYFPLELTKLREQAEQLA</sequence>
<reference evidence="15" key="1">
    <citation type="submission" date="2019-06" db="EMBL/GenBank/DDBJ databases">
        <title>Gordonia isolated from sludge of a wastewater treatment plant.</title>
        <authorList>
            <person name="Tamura T."/>
            <person name="Aoyama K."/>
            <person name="Kang Y."/>
            <person name="Saito S."/>
            <person name="Akiyama N."/>
            <person name="Yazawa K."/>
            <person name="Gonoi T."/>
            <person name="Mikami Y."/>
        </authorList>
    </citation>
    <scope>NUCLEOTIDE SEQUENCE [LARGE SCALE GENOMIC DNA]</scope>
    <source>
        <strain evidence="15">NBRC 107697</strain>
    </source>
</reference>
<proteinExistence type="inferred from homology"/>
<dbReference type="Proteomes" id="UP000444980">
    <property type="component" value="Unassembled WGS sequence"/>
</dbReference>
<dbReference type="UniPathway" id="UPA00282"/>
<comment type="catalytic activity">
    <reaction evidence="10 11">
        <text>an acyl-CoA + a 1,2-diacyl-sn-glycerol = a triacyl-sn-glycerol + CoA</text>
        <dbReference type="Rhea" id="RHEA:10868"/>
        <dbReference type="ChEBI" id="CHEBI:17815"/>
        <dbReference type="ChEBI" id="CHEBI:57287"/>
        <dbReference type="ChEBI" id="CHEBI:58342"/>
        <dbReference type="ChEBI" id="CHEBI:64615"/>
        <dbReference type="EC" id="2.3.1.20"/>
    </reaction>
</comment>
<dbReference type="NCBIfam" id="TIGR02946">
    <property type="entry name" value="acyl_WS_DGAT"/>
    <property type="match status" value="1"/>
</dbReference>
<dbReference type="InterPro" id="IPR004255">
    <property type="entry name" value="O-acyltransferase_WSD1_N"/>
</dbReference>
<evidence type="ECO:0000313" key="15">
    <source>
        <dbReference type="Proteomes" id="UP000444980"/>
    </source>
</evidence>
<accession>A0A7I9UYS1</accession>
<dbReference type="InterPro" id="IPR014292">
    <property type="entry name" value="Acyl_transf_WS/DGAT"/>
</dbReference>
<protein>
    <recommendedName>
        <fullName evidence="4 11">Diacylglycerol O-acyltransferase</fullName>
        <ecNumber evidence="4 11">2.3.1.20</ecNumber>
    </recommendedName>
</protein>
<dbReference type="Pfam" id="PF06974">
    <property type="entry name" value="WS_DGAT_C"/>
    <property type="match status" value="1"/>
</dbReference>
<keyword evidence="15" id="KW-1185">Reference proteome</keyword>
<evidence type="ECO:0000256" key="5">
    <source>
        <dbReference type="ARBA" id="ARBA00022516"/>
    </source>
</evidence>
<dbReference type="GO" id="GO:0006071">
    <property type="term" value="P:glycerol metabolic process"/>
    <property type="evidence" value="ECO:0007669"/>
    <property type="project" value="UniProtKB-KW"/>
</dbReference>
<dbReference type="InterPro" id="IPR009721">
    <property type="entry name" value="O-acyltransferase_WSD1_C"/>
</dbReference>
<comment type="similarity">
    <text evidence="3 11">Belongs to the long-chain O-acyltransferase family.</text>
</comment>
<keyword evidence="5 11" id="KW-0444">Lipid biosynthesis</keyword>
<dbReference type="Pfam" id="PF03007">
    <property type="entry name" value="WS_DGAT_cat"/>
    <property type="match status" value="2"/>
</dbReference>
<evidence type="ECO:0000256" key="8">
    <source>
        <dbReference type="ARBA" id="ARBA00023098"/>
    </source>
</evidence>
<organism evidence="14 15">
    <name type="scientific">Gordonia crocea</name>
    <dbReference type="NCBI Taxonomy" id="589162"/>
    <lineage>
        <taxon>Bacteria</taxon>
        <taxon>Bacillati</taxon>
        <taxon>Actinomycetota</taxon>
        <taxon>Actinomycetes</taxon>
        <taxon>Mycobacteriales</taxon>
        <taxon>Gordoniaceae</taxon>
        <taxon>Gordonia</taxon>
    </lineage>
</organism>
<evidence type="ECO:0000256" key="11">
    <source>
        <dbReference type="RuleBase" id="RU361241"/>
    </source>
</evidence>
<dbReference type="AlphaFoldDB" id="A0A7I9UYS1"/>
<evidence type="ECO:0000259" key="12">
    <source>
        <dbReference type="Pfam" id="PF03007"/>
    </source>
</evidence>
<comment type="pathway">
    <text evidence="2">Lipid metabolism.</text>
</comment>
<evidence type="ECO:0000256" key="6">
    <source>
        <dbReference type="ARBA" id="ARBA00022679"/>
    </source>
</evidence>
<feature type="domain" description="O-acyltransferase WSD1-like N-terminal" evidence="12">
    <location>
        <begin position="155"/>
        <end position="297"/>
    </location>
</feature>
<dbReference type="GO" id="GO:0005886">
    <property type="term" value="C:plasma membrane"/>
    <property type="evidence" value="ECO:0007669"/>
    <property type="project" value="TreeGrafter"/>
</dbReference>
<gene>
    <name evidence="14" type="ORF">nbrc107697_20100</name>
</gene>
<dbReference type="EC" id="2.3.1.20" evidence="4 11"/>
<keyword evidence="8 11" id="KW-0443">Lipid metabolism</keyword>
<keyword evidence="6 11" id="KW-0808">Transferase</keyword>
<evidence type="ECO:0000256" key="3">
    <source>
        <dbReference type="ARBA" id="ARBA00009587"/>
    </source>
</evidence>
<keyword evidence="9 11" id="KW-0012">Acyltransferase</keyword>
<keyword evidence="7 11" id="KW-0319">Glycerol metabolism</keyword>
<dbReference type="PANTHER" id="PTHR31650">
    <property type="entry name" value="O-ACYLTRANSFERASE (WSD1-LIKE) FAMILY PROTEIN"/>
    <property type="match status" value="1"/>
</dbReference>